<gene>
    <name evidence="10" type="ORF">OLMES_3957</name>
</gene>
<feature type="transmembrane region" description="Helical" evidence="8">
    <location>
        <begin position="316"/>
        <end position="339"/>
    </location>
</feature>
<dbReference type="RefSeq" id="WP_087462813.1">
    <property type="nucleotide sequence ID" value="NZ_CP021425.1"/>
</dbReference>
<feature type="transmembrane region" description="Helical" evidence="8">
    <location>
        <begin position="66"/>
        <end position="88"/>
    </location>
</feature>
<comment type="subcellular location">
    <subcellularLocation>
        <location evidence="1">Membrane</location>
        <topology evidence="1">Multi-pass membrane protein</topology>
    </subcellularLocation>
</comment>
<dbReference type="AlphaFoldDB" id="A0A1Y0IDW2"/>
<feature type="compositionally biased region" description="Polar residues" evidence="7">
    <location>
        <begin position="239"/>
        <end position="258"/>
    </location>
</feature>
<evidence type="ECO:0000313" key="11">
    <source>
        <dbReference type="Proteomes" id="UP000196027"/>
    </source>
</evidence>
<evidence type="ECO:0000256" key="3">
    <source>
        <dbReference type="ARBA" id="ARBA00022692"/>
    </source>
</evidence>
<feature type="transmembrane region" description="Helical" evidence="8">
    <location>
        <begin position="112"/>
        <end position="140"/>
    </location>
</feature>
<feature type="transmembrane region" description="Helical" evidence="8">
    <location>
        <begin position="38"/>
        <end position="54"/>
    </location>
</feature>
<dbReference type="GO" id="GO:0055085">
    <property type="term" value="P:transmembrane transport"/>
    <property type="evidence" value="ECO:0007669"/>
    <property type="project" value="InterPro"/>
</dbReference>
<feature type="region of interest" description="Disordered" evidence="7">
    <location>
        <begin position="230"/>
        <end position="258"/>
    </location>
</feature>
<keyword evidence="5 8" id="KW-1133">Transmembrane helix</keyword>
<dbReference type="PANTHER" id="PTHR43652:SF2">
    <property type="entry name" value="BASIC AMINO ACID ANTIPORTER YFCC-RELATED"/>
    <property type="match status" value="1"/>
</dbReference>
<feature type="transmembrane region" description="Helical" evidence="8">
    <location>
        <begin position="436"/>
        <end position="455"/>
    </location>
</feature>
<dbReference type="EMBL" id="CP021425">
    <property type="protein sequence ID" value="ARU57976.1"/>
    <property type="molecule type" value="Genomic_DNA"/>
</dbReference>
<evidence type="ECO:0000256" key="7">
    <source>
        <dbReference type="SAM" id="MobiDB-lite"/>
    </source>
</evidence>
<evidence type="ECO:0000256" key="1">
    <source>
        <dbReference type="ARBA" id="ARBA00004141"/>
    </source>
</evidence>
<sequence length="459" mass="48516">MNESLLVTQHPFTLEIGLTLAVIGFTFYLFISDKFSTDISAILILVVIGAVSQIPQVDTLLPPSVLFSGFSSNAVIALIALMIMAGGIERSGAMDRVAQGIVNLSRGRQFRVIALVCGSAGLMSGVIQNIGVVALFVPVASYLSVHTQVPINRILMPMSFSVILGGNLTIMGNSSLIVLNDIIRTNSAPEINTHAFPIFAVFPYGCALLCAGVILFCTAANRLFPEAASTKNRERSETVETSSLQGPSLQRQTETADSVTQTPSATVAITCFGGSLILALLSDFPIGWGLWSGVLAMFLLKVINPESAYRAVSWNTVVMLAGLIPLGIAVDYTGTASWISTGLVRALPPEPFLIPYPVLIQITLALLTASLTLVMSNVGATVLLVPLAIQLGQSTGQDPITLALLVGLCASNSFLLPTHQANALVLATGHYRVAEFTRVGLIVTSIYLGIVLVMINSLT</sequence>
<dbReference type="Proteomes" id="UP000196027">
    <property type="component" value="Chromosome"/>
</dbReference>
<dbReference type="Pfam" id="PF03600">
    <property type="entry name" value="CitMHS"/>
    <property type="match status" value="1"/>
</dbReference>
<feature type="transmembrane region" description="Helical" evidence="8">
    <location>
        <begin position="286"/>
        <end position="304"/>
    </location>
</feature>
<keyword evidence="11" id="KW-1185">Reference proteome</keyword>
<evidence type="ECO:0000259" key="9">
    <source>
        <dbReference type="Pfam" id="PF03600"/>
    </source>
</evidence>
<proteinExistence type="predicted"/>
<dbReference type="OrthoDB" id="9809303at2"/>
<feature type="domain" description="Citrate transporter-like" evidence="9">
    <location>
        <begin position="28"/>
        <end position="407"/>
    </location>
</feature>
<evidence type="ECO:0000256" key="5">
    <source>
        <dbReference type="ARBA" id="ARBA00022989"/>
    </source>
</evidence>
<accession>A0A1Y0IDW2</accession>
<keyword evidence="4" id="KW-0677">Repeat</keyword>
<feature type="transmembrane region" description="Helical" evidence="8">
    <location>
        <begin position="160"/>
        <end position="183"/>
    </location>
</feature>
<feature type="transmembrane region" description="Helical" evidence="8">
    <location>
        <begin position="359"/>
        <end position="387"/>
    </location>
</feature>
<keyword evidence="6 8" id="KW-0472">Membrane</keyword>
<feature type="transmembrane region" description="Helical" evidence="8">
    <location>
        <begin position="399"/>
        <end position="416"/>
    </location>
</feature>
<feature type="transmembrane region" description="Helical" evidence="8">
    <location>
        <begin position="12"/>
        <end position="31"/>
    </location>
</feature>
<feature type="transmembrane region" description="Helical" evidence="8">
    <location>
        <begin position="195"/>
        <end position="216"/>
    </location>
</feature>
<dbReference type="InterPro" id="IPR004680">
    <property type="entry name" value="Cit_transptr-like_dom"/>
</dbReference>
<dbReference type="GO" id="GO:0005886">
    <property type="term" value="C:plasma membrane"/>
    <property type="evidence" value="ECO:0007669"/>
    <property type="project" value="TreeGrafter"/>
</dbReference>
<evidence type="ECO:0000256" key="8">
    <source>
        <dbReference type="SAM" id="Phobius"/>
    </source>
</evidence>
<reference evidence="10 11" key="1">
    <citation type="submission" date="2017-05" db="EMBL/GenBank/DDBJ databases">
        <title>Genomic insights into alkan degradation activity of Oleiphilus messinensis.</title>
        <authorList>
            <person name="Kozyavkin S.A."/>
            <person name="Slesarev A.I."/>
            <person name="Golyshin P.N."/>
            <person name="Korzhenkov A."/>
            <person name="Golyshina O.N."/>
            <person name="Toshchakov S.V."/>
        </authorList>
    </citation>
    <scope>NUCLEOTIDE SEQUENCE [LARGE SCALE GENOMIC DNA]</scope>
    <source>
        <strain evidence="10 11">ME102</strain>
    </source>
</reference>
<evidence type="ECO:0000313" key="10">
    <source>
        <dbReference type="EMBL" id="ARU57976.1"/>
    </source>
</evidence>
<dbReference type="PANTHER" id="PTHR43652">
    <property type="entry name" value="BASIC AMINO ACID ANTIPORTER YFCC-RELATED"/>
    <property type="match status" value="1"/>
</dbReference>
<evidence type="ECO:0000256" key="6">
    <source>
        <dbReference type="ARBA" id="ARBA00023136"/>
    </source>
</evidence>
<dbReference type="InterPro" id="IPR051679">
    <property type="entry name" value="DASS-Related_Transporters"/>
</dbReference>
<name>A0A1Y0IDW2_9GAMM</name>
<evidence type="ECO:0000256" key="4">
    <source>
        <dbReference type="ARBA" id="ARBA00022737"/>
    </source>
</evidence>
<protein>
    <recommendedName>
        <fullName evidence="9">Citrate transporter-like domain-containing protein</fullName>
    </recommendedName>
</protein>
<evidence type="ECO:0000256" key="2">
    <source>
        <dbReference type="ARBA" id="ARBA00022448"/>
    </source>
</evidence>
<keyword evidence="2" id="KW-0813">Transport</keyword>
<dbReference type="KEGG" id="ome:OLMES_3957"/>
<organism evidence="10 11">
    <name type="scientific">Oleiphilus messinensis</name>
    <dbReference type="NCBI Taxonomy" id="141451"/>
    <lineage>
        <taxon>Bacteria</taxon>
        <taxon>Pseudomonadati</taxon>
        <taxon>Pseudomonadota</taxon>
        <taxon>Gammaproteobacteria</taxon>
        <taxon>Oceanospirillales</taxon>
        <taxon>Oleiphilaceae</taxon>
        <taxon>Oleiphilus</taxon>
    </lineage>
</organism>
<keyword evidence="3 8" id="KW-0812">Transmembrane</keyword>